<evidence type="ECO:0008006" key="3">
    <source>
        <dbReference type="Google" id="ProtNLM"/>
    </source>
</evidence>
<gene>
    <name evidence="1" type="ORF">OA57_11675</name>
</gene>
<organism evidence="1 2">
    <name type="scientific">Chelonobacter oris</name>
    <dbReference type="NCBI Taxonomy" id="505317"/>
    <lineage>
        <taxon>Bacteria</taxon>
        <taxon>Pseudomonadati</taxon>
        <taxon>Pseudomonadota</taxon>
        <taxon>Gammaproteobacteria</taxon>
        <taxon>Pasteurellales</taxon>
        <taxon>Pasteurellaceae</taxon>
        <taxon>Chelonobacter</taxon>
    </lineage>
</organism>
<keyword evidence="2" id="KW-1185">Reference proteome</keyword>
<dbReference type="OrthoDB" id="9011866at2"/>
<sequence>MILGDDEFINKDFLIQFDIIDNNGFFYYGVFNLIIQEKIYPAYGTNWTLNLISEYMSGLLKFNDSDFYYSLCDDLSADFLFKEAVTSRLGYFYDNPEDIYSHEQMKKKYPNIIGVELELSELNDTGLEIYLFKGKISDYIVFSYDNRVYKYKTDINSIKRLIKKLYDIINIKAN</sequence>
<dbReference type="InterPro" id="IPR028958">
    <property type="entry name" value="Imm42"/>
</dbReference>
<proteinExistence type="predicted"/>
<protein>
    <recommendedName>
        <fullName evidence="3">Immunity protein 42</fullName>
    </recommendedName>
</protein>
<dbReference type="EMBL" id="JSUM01000022">
    <property type="protein sequence ID" value="KGQ69429.1"/>
    <property type="molecule type" value="Genomic_DNA"/>
</dbReference>
<dbReference type="AlphaFoldDB" id="A0A0A3B745"/>
<evidence type="ECO:0000313" key="1">
    <source>
        <dbReference type="EMBL" id="KGQ69429.1"/>
    </source>
</evidence>
<reference evidence="1 2" key="1">
    <citation type="submission" date="2014-11" db="EMBL/GenBank/DDBJ databases">
        <title>Draft genome sequence of Chelonobacter oris 1662T, associated with respiratory disease in Hermann's Tortoises.</title>
        <authorList>
            <person name="Kudirkiene E."/>
            <person name="Hansen M.J."/>
            <person name="Bojesen A.M."/>
        </authorList>
    </citation>
    <scope>NUCLEOTIDE SEQUENCE [LARGE SCALE GENOMIC DNA]</scope>
    <source>
        <strain evidence="1 2">1662</strain>
    </source>
</reference>
<dbReference type="Proteomes" id="UP000030380">
    <property type="component" value="Unassembled WGS sequence"/>
</dbReference>
<dbReference type="RefSeq" id="WP_034618085.1">
    <property type="nucleotide sequence ID" value="NZ_JSUM01000022.1"/>
</dbReference>
<comment type="caution">
    <text evidence="1">The sequence shown here is derived from an EMBL/GenBank/DDBJ whole genome shotgun (WGS) entry which is preliminary data.</text>
</comment>
<evidence type="ECO:0000313" key="2">
    <source>
        <dbReference type="Proteomes" id="UP000030380"/>
    </source>
</evidence>
<dbReference type="Pfam" id="PF15593">
    <property type="entry name" value="Imm42"/>
    <property type="match status" value="1"/>
</dbReference>
<accession>A0A0A3B745</accession>
<name>A0A0A3B745_9PAST</name>